<protein>
    <submittedName>
        <fullName evidence="1">Uncharacterized protein</fullName>
    </submittedName>
</protein>
<dbReference type="AlphaFoldDB" id="A0A6C0UE49"/>
<evidence type="ECO:0000313" key="2">
    <source>
        <dbReference type="Proteomes" id="UP000465846"/>
    </source>
</evidence>
<organism evidence="1 2">
    <name type="scientific">Halogeometricum borinquense</name>
    <dbReference type="NCBI Taxonomy" id="60847"/>
    <lineage>
        <taxon>Archaea</taxon>
        <taxon>Methanobacteriati</taxon>
        <taxon>Methanobacteriota</taxon>
        <taxon>Stenosarchaea group</taxon>
        <taxon>Halobacteria</taxon>
        <taxon>Halobacteriales</taxon>
        <taxon>Haloferacaceae</taxon>
        <taxon>Halogeometricum</taxon>
    </lineage>
</organism>
<name>A0A6C0UE49_9EURY</name>
<reference evidence="1 2" key="1">
    <citation type="submission" date="2020-02" db="EMBL/GenBank/DDBJ databases">
        <title>Whole genome sequence of Halogeometricum borinquense strain wsp4.</title>
        <authorList>
            <person name="Verma D.K."/>
            <person name="Gopal K."/>
            <person name="Prasad E.S."/>
        </authorList>
    </citation>
    <scope>NUCLEOTIDE SEQUENCE [LARGE SCALE GENOMIC DNA]</scope>
    <source>
        <strain evidence="2">wsp4</strain>
    </source>
</reference>
<dbReference type="Proteomes" id="UP000465846">
    <property type="component" value="Chromosome"/>
</dbReference>
<gene>
    <name evidence="1" type="ORF">G3I44_07180</name>
</gene>
<dbReference type="EMBL" id="CP048739">
    <property type="protein sequence ID" value="QIB72793.1"/>
    <property type="molecule type" value="Genomic_DNA"/>
</dbReference>
<dbReference type="GeneID" id="44079171"/>
<sequence length="59" mass="6329">MNTSDVSGIVDRYPSTRRASEVNVDGCAPIQERGLSRVVHSLEVLVTALDALGDAIRFA</sequence>
<evidence type="ECO:0000313" key="1">
    <source>
        <dbReference type="EMBL" id="QIB72793.1"/>
    </source>
</evidence>
<dbReference type="RefSeq" id="WP_163484991.1">
    <property type="nucleotide sequence ID" value="NZ_CP048739.1"/>
</dbReference>
<proteinExistence type="predicted"/>
<accession>A0A6C0UE49</accession>